<organism evidence="8">
    <name type="scientific">freshwater metagenome</name>
    <dbReference type="NCBI Taxonomy" id="449393"/>
    <lineage>
        <taxon>unclassified sequences</taxon>
        <taxon>metagenomes</taxon>
        <taxon>ecological metagenomes</taxon>
    </lineage>
</organism>
<evidence type="ECO:0000313" key="8">
    <source>
        <dbReference type="EMBL" id="CAB4761876.1"/>
    </source>
</evidence>
<reference evidence="8" key="1">
    <citation type="submission" date="2020-05" db="EMBL/GenBank/DDBJ databases">
        <authorList>
            <person name="Chiriac C."/>
            <person name="Salcher M."/>
            <person name="Ghai R."/>
            <person name="Kavagutti S V."/>
        </authorList>
    </citation>
    <scope>NUCLEOTIDE SEQUENCE</scope>
</reference>
<dbReference type="Gene3D" id="3.90.1680.10">
    <property type="entry name" value="SOS response associated peptidase-like"/>
    <property type="match status" value="1"/>
</dbReference>
<evidence type="ECO:0000256" key="1">
    <source>
        <dbReference type="ARBA" id="ARBA00008136"/>
    </source>
</evidence>
<dbReference type="GO" id="GO:0003697">
    <property type="term" value="F:single-stranded DNA binding"/>
    <property type="evidence" value="ECO:0007669"/>
    <property type="project" value="InterPro"/>
</dbReference>
<accession>A0A6J6UQT7</accession>
<dbReference type="InterPro" id="IPR003738">
    <property type="entry name" value="SRAP"/>
</dbReference>
<evidence type="ECO:0000256" key="5">
    <source>
        <dbReference type="ARBA" id="ARBA00023124"/>
    </source>
</evidence>
<name>A0A6J6UQT7_9ZZZZ</name>
<proteinExistence type="inferred from homology"/>
<keyword evidence="3" id="KW-0227">DNA damage</keyword>
<comment type="similarity">
    <text evidence="1">Belongs to the SOS response-associated peptidase family.</text>
</comment>
<keyword evidence="5" id="KW-0190">Covalent protein-DNA linkage</keyword>
<dbReference type="AlphaFoldDB" id="A0A6J6UQT7"/>
<keyword evidence="2" id="KW-0645">Protease</keyword>
<evidence type="ECO:0000256" key="2">
    <source>
        <dbReference type="ARBA" id="ARBA00022670"/>
    </source>
</evidence>
<dbReference type="PANTHER" id="PTHR13604">
    <property type="entry name" value="DC12-RELATED"/>
    <property type="match status" value="1"/>
</dbReference>
<dbReference type="InterPro" id="IPR036590">
    <property type="entry name" value="SRAP-like"/>
</dbReference>
<dbReference type="GO" id="GO:0106300">
    <property type="term" value="P:protein-DNA covalent cross-linking repair"/>
    <property type="evidence" value="ECO:0007669"/>
    <property type="project" value="InterPro"/>
</dbReference>
<evidence type="ECO:0000256" key="4">
    <source>
        <dbReference type="ARBA" id="ARBA00022801"/>
    </source>
</evidence>
<dbReference type="GO" id="GO:0008233">
    <property type="term" value="F:peptidase activity"/>
    <property type="evidence" value="ECO:0007669"/>
    <property type="project" value="UniProtKB-KW"/>
</dbReference>
<dbReference type="SUPFAM" id="SSF143081">
    <property type="entry name" value="BB1717-like"/>
    <property type="match status" value="1"/>
</dbReference>
<dbReference type="Pfam" id="PF02586">
    <property type="entry name" value="SRAP"/>
    <property type="match status" value="1"/>
</dbReference>
<evidence type="ECO:0000256" key="7">
    <source>
        <dbReference type="ARBA" id="ARBA00023239"/>
    </source>
</evidence>
<keyword evidence="6" id="KW-0238">DNA-binding</keyword>
<evidence type="ECO:0000256" key="3">
    <source>
        <dbReference type="ARBA" id="ARBA00022763"/>
    </source>
</evidence>
<keyword evidence="7" id="KW-0456">Lyase</keyword>
<protein>
    <submittedName>
        <fullName evidence="8">Unannotated protein</fullName>
    </submittedName>
</protein>
<keyword evidence="4" id="KW-0378">Hydrolase</keyword>
<sequence length="345" mass="37859">MLALALLSTSISCTPIPRARSPATINSLSREISGLRKIDGDVACAARINARLVTDLDPGITTRAFTGCDPRKGAGHIAAFAFCELSFCESDICISLPITCISMCGRYAQSLNTSELAEEFGIGVQTPAEELPASWNIAPTNPIYIVRASQTIADQKELSIASWGIMAHWHQSEMNARASQSHAINARSESIHEKPTFRNAFRTQRCLIPADGYYEWATALGRYSPKQPFYITSAKTRSLPIAGIWSTWKSMEGEVIQSAAIITREAVGELATIHSRMPVMMSSDRWDAWLDPAQHDVEVLRSLMANEQPDDGLVTRPVSSQVNLVRNNTPRLIEPIALGEPETLF</sequence>
<dbReference type="GO" id="GO:0016829">
    <property type="term" value="F:lyase activity"/>
    <property type="evidence" value="ECO:0007669"/>
    <property type="project" value="UniProtKB-KW"/>
</dbReference>
<gene>
    <name evidence="8" type="ORF">UFOPK2842_00986</name>
</gene>
<evidence type="ECO:0000256" key="6">
    <source>
        <dbReference type="ARBA" id="ARBA00023125"/>
    </source>
</evidence>
<dbReference type="GO" id="GO:0006508">
    <property type="term" value="P:proteolysis"/>
    <property type="evidence" value="ECO:0007669"/>
    <property type="project" value="UniProtKB-KW"/>
</dbReference>
<dbReference type="EMBL" id="CAEZZI010000114">
    <property type="protein sequence ID" value="CAB4761876.1"/>
    <property type="molecule type" value="Genomic_DNA"/>
</dbReference>
<dbReference type="PANTHER" id="PTHR13604:SF0">
    <property type="entry name" value="ABASIC SITE PROCESSING PROTEIN HMCES"/>
    <property type="match status" value="1"/>
</dbReference>